<dbReference type="AlphaFoldDB" id="A0A9W8YMY7"/>
<keyword evidence="3" id="KW-0813">Transport</keyword>
<evidence type="ECO:0000256" key="4">
    <source>
        <dbReference type="ARBA" id="ARBA00022490"/>
    </source>
</evidence>
<evidence type="ECO:0000256" key="2">
    <source>
        <dbReference type="ARBA" id="ARBA00004496"/>
    </source>
</evidence>
<gene>
    <name evidence="8" type="ORF">N0V93_006284</name>
</gene>
<reference evidence="8" key="1">
    <citation type="submission" date="2022-10" db="EMBL/GenBank/DDBJ databases">
        <title>Tapping the CABI collections for fungal endophytes: first genome assemblies for Collariella, Neodidymelliopsis, Ascochyta clinopodiicola, Didymella pomorum, Didymosphaeria variabile, Neocosmospora piperis and Neocucurbitaria cava.</title>
        <authorList>
            <person name="Hill R."/>
        </authorList>
    </citation>
    <scope>NUCLEOTIDE SEQUENCE</scope>
    <source>
        <strain evidence="8">IMI 355082</strain>
    </source>
</reference>
<evidence type="ECO:0000313" key="9">
    <source>
        <dbReference type="Proteomes" id="UP001140453"/>
    </source>
</evidence>
<keyword evidence="6" id="KW-0539">Nucleus</keyword>
<feature type="region of interest" description="Disordered" evidence="7">
    <location>
        <begin position="1"/>
        <end position="81"/>
    </location>
</feature>
<dbReference type="Pfam" id="PF09135">
    <property type="entry name" value="Alb1"/>
    <property type="match status" value="1"/>
</dbReference>
<dbReference type="GO" id="GO:0005730">
    <property type="term" value="C:nucleolus"/>
    <property type="evidence" value="ECO:0007669"/>
    <property type="project" value="TreeGrafter"/>
</dbReference>
<evidence type="ECO:0000256" key="3">
    <source>
        <dbReference type="ARBA" id="ARBA00022448"/>
    </source>
</evidence>
<feature type="compositionally biased region" description="Basic residues" evidence="7">
    <location>
        <begin position="1"/>
        <end position="10"/>
    </location>
</feature>
<protein>
    <recommendedName>
        <fullName evidence="10">Alb1-domain-containing protein</fullName>
    </recommendedName>
</protein>
<evidence type="ECO:0000256" key="5">
    <source>
        <dbReference type="ARBA" id="ARBA00022517"/>
    </source>
</evidence>
<proteinExistence type="predicted"/>
<name>A0A9W8YMY7_9PEZI</name>
<dbReference type="InterPro" id="IPR053278">
    <property type="entry name" value="Pre-60S_factor_ECM1"/>
</dbReference>
<evidence type="ECO:0000256" key="1">
    <source>
        <dbReference type="ARBA" id="ARBA00004123"/>
    </source>
</evidence>
<dbReference type="InterPro" id="IPR022784">
    <property type="entry name" value="Ribosome_bgen_Alb1"/>
</dbReference>
<comment type="caution">
    <text evidence="8">The sequence shown here is derived from an EMBL/GenBank/DDBJ whole genome shotgun (WGS) entry which is preliminary data.</text>
</comment>
<dbReference type="GO" id="GO:0030687">
    <property type="term" value="C:preribosome, large subunit precursor"/>
    <property type="evidence" value="ECO:0007669"/>
    <property type="project" value="TreeGrafter"/>
</dbReference>
<evidence type="ECO:0000313" key="8">
    <source>
        <dbReference type="EMBL" id="KAJ4388823.1"/>
    </source>
</evidence>
<organism evidence="8 9">
    <name type="scientific">Gnomoniopsis smithogilvyi</name>
    <dbReference type="NCBI Taxonomy" id="1191159"/>
    <lineage>
        <taxon>Eukaryota</taxon>
        <taxon>Fungi</taxon>
        <taxon>Dikarya</taxon>
        <taxon>Ascomycota</taxon>
        <taxon>Pezizomycotina</taxon>
        <taxon>Sordariomycetes</taxon>
        <taxon>Sordariomycetidae</taxon>
        <taxon>Diaporthales</taxon>
        <taxon>Gnomoniaceae</taxon>
        <taxon>Gnomoniopsis</taxon>
    </lineage>
</organism>
<feature type="compositionally biased region" description="Low complexity" evidence="7">
    <location>
        <begin position="173"/>
        <end position="185"/>
    </location>
</feature>
<dbReference type="EMBL" id="JAPEVB010000004">
    <property type="protein sequence ID" value="KAJ4388823.1"/>
    <property type="molecule type" value="Genomic_DNA"/>
</dbReference>
<evidence type="ECO:0008006" key="10">
    <source>
        <dbReference type="Google" id="ProtNLM"/>
    </source>
</evidence>
<evidence type="ECO:0000256" key="6">
    <source>
        <dbReference type="ARBA" id="ARBA00023242"/>
    </source>
</evidence>
<dbReference type="PANTHER" id="PTHR28280">
    <property type="entry name" value="SHUTTLING PRE-60S FACTOR ECM1"/>
    <property type="match status" value="1"/>
</dbReference>
<dbReference type="GO" id="GO:0005737">
    <property type="term" value="C:cytoplasm"/>
    <property type="evidence" value="ECO:0007669"/>
    <property type="project" value="UniProtKB-SubCell"/>
</dbReference>
<evidence type="ECO:0000256" key="7">
    <source>
        <dbReference type="SAM" id="MobiDB-lite"/>
    </source>
</evidence>
<accession>A0A9W8YMY7</accession>
<comment type="subcellular location">
    <subcellularLocation>
        <location evidence="2">Cytoplasm</location>
    </subcellularLocation>
    <subcellularLocation>
        <location evidence="1">Nucleus</location>
    </subcellularLocation>
</comment>
<dbReference type="Proteomes" id="UP001140453">
    <property type="component" value="Unassembled WGS sequence"/>
</dbReference>
<dbReference type="PANTHER" id="PTHR28280:SF1">
    <property type="entry name" value="SHUTTLING PRE-60S FACTOR ECM1"/>
    <property type="match status" value="1"/>
</dbReference>
<keyword evidence="4" id="KW-0963">Cytoplasm</keyword>
<feature type="region of interest" description="Disordered" evidence="7">
    <location>
        <begin position="127"/>
        <end position="193"/>
    </location>
</feature>
<dbReference type="OrthoDB" id="5304887at2759"/>
<keyword evidence="5" id="KW-0690">Ribosome biogenesis</keyword>
<keyword evidence="9" id="KW-1185">Reference proteome</keyword>
<dbReference type="GO" id="GO:0000055">
    <property type="term" value="P:ribosomal large subunit export from nucleus"/>
    <property type="evidence" value="ECO:0007669"/>
    <property type="project" value="TreeGrafter"/>
</dbReference>
<feature type="compositionally biased region" description="Acidic residues" evidence="7">
    <location>
        <begin position="134"/>
        <end position="143"/>
    </location>
</feature>
<sequence length="193" mass="20998">MAKQTTKKAKAPSLHSRAARRATSPSINTDKSLKEVQPPSESLNQRPAVLGLHQNAGVTKKSKRGRKAVLSTRARARHERGLEKAEAIVDRTATKVQKSKYSASRVETRKKAWDEINAAAGKVGKKGTNMFAGLEEEEEDDDNSKDHWEDVKELDDEMAEAEPVATTNKVNESSSAAAAPAASPPVDEDEEIL</sequence>